<evidence type="ECO:0000313" key="1">
    <source>
        <dbReference type="EMBL" id="HIQ70602.1"/>
    </source>
</evidence>
<sequence>MPDFTYPCLPRRADGLPAPDDAVWDGLPEMELVRTETGEAPALRTHVRAFYDPQAAALCLRFLCEDDAVCSDYTQRDDPIYNQDVLEVFLCDAGDLHRYKEFEVSPRNVQFDADIRYRGPHDTTVGLGWDLAGWQTHTRFEPDARRLCSVWRMPLSGMDHAPQPGERWRMNVYRIDHSARGMELSAWSPTGEPNFHVPERFGWVVFR</sequence>
<dbReference type="SUPFAM" id="SSF49344">
    <property type="entry name" value="CBD9-like"/>
    <property type="match status" value="1"/>
</dbReference>
<dbReference type="CDD" id="cd09620">
    <property type="entry name" value="CBM9_like_3"/>
    <property type="match status" value="1"/>
</dbReference>
<reference evidence="1" key="2">
    <citation type="journal article" date="2021" name="PeerJ">
        <title>Extensive microbial diversity within the chicken gut microbiome revealed by metagenomics and culture.</title>
        <authorList>
            <person name="Gilroy R."/>
            <person name="Ravi A."/>
            <person name="Getino M."/>
            <person name="Pursley I."/>
            <person name="Horton D.L."/>
            <person name="Alikhan N.F."/>
            <person name="Baker D."/>
            <person name="Gharbi K."/>
            <person name="Hall N."/>
            <person name="Watson M."/>
            <person name="Adriaenssens E.M."/>
            <person name="Foster-Nyarko E."/>
            <person name="Jarju S."/>
            <person name="Secka A."/>
            <person name="Antonio M."/>
            <person name="Oren A."/>
            <person name="Chaudhuri R.R."/>
            <person name="La Ragione R."/>
            <person name="Hildebrand F."/>
            <person name="Pallen M.J."/>
        </authorList>
    </citation>
    <scope>NUCLEOTIDE SEQUENCE</scope>
    <source>
        <strain evidence="1">ChiSxjej2B14-6234</strain>
    </source>
</reference>
<dbReference type="Proteomes" id="UP000886887">
    <property type="component" value="Unassembled WGS sequence"/>
</dbReference>
<name>A0A9D0Z7K2_9FIRM</name>
<protein>
    <submittedName>
        <fullName evidence="1">Carbohydrate-binding family 9-like protein</fullName>
    </submittedName>
</protein>
<reference evidence="1" key="1">
    <citation type="submission" date="2020-10" db="EMBL/GenBank/DDBJ databases">
        <authorList>
            <person name="Gilroy R."/>
        </authorList>
    </citation>
    <scope>NUCLEOTIDE SEQUENCE</scope>
    <source>
        <strain evidence="1">ChiSxjej2B14-6234</strain>
    </source>
</reference>
<evidence type="ECO:0000313" key="2">
    <source>
        <dbReference type="Proteomes" id="UP000886887"/>
    </source>
</evidence>
<organism evidence="1 2">
    <name type="scientific">Candidatus Onthenecus intestinigallinarum</name>
    <dbReference type="NCBI Taxonomy" id="2840875"/>
    <lineage>
        <taxon>Bacteria</taxon>
        <taxon>Bacillati</taxon>
        <taxon>Bacillota</taxon>
        <taxon>Clostridia</taxon>
        <taxon>Eubacteriales</taxon>
        <taxon>Candidatus Onthenecus</taxon>
    </lineage>
</organism>
<proteinExistence type="predicted"/>
<dbReference type="EMBL" id="DVFJ01000001">
    <property type="protein sequence ID" value="HIQ70602.1"/>
    <property type="molecule type" value="Genomic_DNA"/>
</dbReference>
<dbReference type="AlphaFoldDB" id="A0A9D0Z7K2"/>
<gene>
    <name evidence="1" type="ORF">IAB73_00070</name>
</gene>
<dbReference type="Gene3D" id="2.60.40.1190">
    <property type="match status" value="1"/>
</dbReference>
<accession>A0A9D0Z7K2</accession>
<comment type="caution">
    <text evidence="1">The sequence shown here is derived from an EMBL/GenBank/DDBJ whole genome shotgun (WGS) entry which is preliminary data.</text>
</comment>